<protein>
    <submittedName>
        <fullName evidence="1">Uncharacterized protein</fullName>
    </submittedName>
</protein>
<dbReference type="EnsemblProtists" id="HpaT809573">
    <property type="protein sequence ID" value="HpaP809573"/>
    <property type="gene ID" value="HpaG809573"/>
</dbReference>
<dbReference type="eggNOG" id="ENOG502SNGQ">
    <property type="taxonomic scope" value="Eukaryota"/>
</dbReference>
<name>M4BSY8_HYAAE</name>
<dbReference type="VEuPathDB" id="FungiDB:HpaG809573"/>
<dbReference type="HOGENOM" id="CLU_077540_0_0_1"/>
<reference evidence="1" key="2">
    <citation type="submission" date="2015-06" db="UniProtKB">
        <authorList>
            <consortium name="EnsemblProtists"/>
        </authorList>
    </citation>
    <scope>IDENTIFICATION</scope>
    <source>
        <strain evidence="1">Emoy2</strain>
    </source>
</reference>
<organism evidence="1 2">
    <name type="scientific">Hyaloperonospora arabidopsidis (strain Emoy2)</name>
    <name type="common">Downy mildew agent</name>
    <name type="synonym">Peronospora arabidopsidis</name>
    <dbReference type="NCBI Taxonomy" id="559515"/>
    <lineage>
        <taxon>Eukaryota</taxon>
        <taxon>Sar</taxon>
        <taxon>Stramenopiles</taxon>
        <taxon>Oomycota</taxon>
        <taxon>Peronosporomycetes</taxon>
        <taxon>Peronosporales</taxon>
        <taxon>Peronosporaceae</taxon>
        <taxon>Hyaloperonospora</taxon>
    </lineage>
</organism>
<evidence type="ECO:0000313" key="2">
    <source>
        <dbReference type="Proteomes" id="UP000011713"/>
    </source>
</evidence>
<dbReference type="PANTHER" id="PTHR37067">
    <property type="entry name" value="PX DOMAIN-CONTAINING PROTEIN"/>
    <property type="match status" value="1"/>
</dbReference>
<reference evidence="2" key="1">
    <citation type="journal article" date="2010" name="Science">
        <title>Signatures of adaptation to obligate biotrophy in the Hyaloperonospora arabidopsidis genome.</title>
        <authorList>
            <person name="Baxter L."/>
            <person name="Tripathy S."/>
            <person name="Ishaque N."/>
            <person name="Boot N."/>
            <person name="Cabral A."/>
            <person name="Kemen E."/>
            <person name="Thines M."/>
            <person name="Ah-Fong A."/>
            <person name="Anderson R."/>
            <person name="Badejoko W."/>
            <person name="Bittner-Eddy P."/>
            <person name="Boore J.L."/>
            <person name="Chibucos M.C."/>
            <person name="Coates M."/>
            <person name="Dehal P."/>
            <person name="Delehaunty K."/>
            <person name="Dong S."/>
            <person name="Downton P."/>
            <person name="Dumas B."/>
            <person name="Fabro G."/>
            <person name="Fronick C."/>
            <person name="Fuerstenberg S.I."/>
            <person name="Fulton L."/>
            <person name="Gaulin E."/>
            <person name="Govers F."/>
            <person name="Hughes L."/>
            <person name="Humphray S."/>
            <person name="Jiang R.H."/>
            <person name="Judelson H."/>
            <person name="Kamoun S."/>
            <person name="Kyung K."/>
            <person name="Meijer H."/>
            <person name="Minx P."/>
            <person name="Morris P."/>
            <person name="Nelson J."/>
            <person name="Phuntumart V."/>
            <person name="Qutob D."/>
            <person name="Rehmany A."/>
            <person name="Rougon-Cardoso A."/>
            <person name="Ryden P."/>
            <person name="Torto-Alalibo T."/>
            <person name="Studholme D."/>
            <person name="Wang Y."/>
            <person name="Win J."/>
            <person name="Wood J."/>
            <person name="Clifton S.W."/>
            <person name="Rogers J."/>
            <person name="Van den Ackerveken G."/>
            <person name="Jones J.D."/>
            <person name="McDowell J.M."/>
            <person name="Beynon J."/>
            <person name="Tyler B.M."/>
        </authorList>
    </citation>
    <scope>NUCLEOTIDE SEQUENCE [LARGE SCALE GENOMIC DNA]</scope>
    <source>
        <strain evidence="2">Emoy2</strain>
    </source>
</reference>
<dbReference type="Proteomes" id="UP000011713">
    <property type="component" value="Unassembled WGS sequence"/>
</dbReference>
<accession>M4BSY8</accession>
<dbReference type="OMA" id="RMLHLYP"/>
<evidence type="ECO:0000313" key="1">
    <source>
        <dbReference type="EnsemblProtists" id="HpaP809573"/>
    </source>
</evidence>
<dbReference type="PANTHER" id="PTHR37067:SF3">
    <property type="entry name" value="PX DOMAIN-CONTAINING PROTEIN"/>
    <property type="match status" value="1"/>
</dbReference>
<dbReference type="InParanoid" id="M4BSY8"/>
<dbReference type="STRING" id="559515.M4BSY8"/>
<sequence length="295" mass="33144">MVNYAADHQKFVPPSPFWWIMTYAASPAVSSVNKTIVVLQKKALLIAQQDEHIVNLIGSLVAMFSIDSTDGPMDGYFVNGGMRIAYADIVAHIEDQGSWPTQLLAALSDDEKIDVVREVATYAMNLVLGLQSVRAERNANNLPRAQDAPPILPAQLVKLSPQMFVKDFLAPHREQLAKTWTEEWIDEVESDHRLLRKTSDEDEELRAVIDKHDVNTFFDEAWGISQGDRFDCLSAFCSGMATEYANTPSVESGFSILKWEMNPNRTCLMHLSLEGVFQTKQRDVLDTLTQRMAHA</sequence>
<dbReference type="AlphaFoldDB" id="M4BSY8"/>
<keyword evidence="2" id="KW-1185">Reference proteome</keyword>
<dbReference type="EMBL" id="JH597801">
    <property type="status" value="NOT_ANNOTATED_CDS"/>
    <property type="molecule type" value="Genomic_DNA"/>
</dbReference>
<proteinExistence type="predicted"/>